<gene>
    <name evidence="10" type="ORF">TREES_T100009774</name>
</gene>
<dbReference type="SUPFAM" id="SSF57552">
    <property type="entry name" value="Blood coagulation inhibitor (disintegrin)"/>
    <property type="match status" value="1"/>
</dbReference>
<keyword evidence="6" id="KW-0472">Membrane</keyword>
<dbReference type="Pfam" id="PF08516">
    <property type="entry name" value="ADAM_CR"/>
    <property type="match status" value="1"/>
</dbReference>
<dbReference type="SUPFAM" id="SSF55486">
    <property type="entry name" value="Metalloproteases ('zincins'), catalytic domain"/>
    <property type="match status" value="1"/>
</dbReference>
<keyword evidence="7" id="KW-0732">Signal</keyword>
<feature type="transmembrane region" description="Helical" evidence="6">
    <location>
        <begin position="692"/>
        <end position="715"/>
    </location>
</feature>
<comment type="caution">
    <text evidence="4">Lacks conserved residue(s) required for the propagation of feature annotation.</text>
</comment>
<dbReference type="OrthoDB" id="5951731at2759"/>
<feature type="domain" description="Disintegrin" evidence="8">
    <location>
        <begin position="406"/>
        <end position="492"/>
    </location>
</feature>
<feature type="signal peptide" evidence="7">
    <location>
        <begin position="1"/>
        <end position="34"/>
    </location>
</feature>
<keyword evidence="2 4" id="KW-1015">Disulfide bond</keyword>
<dbReference type="FunFam" id="4.10.70.10:FF:000001">
    <property type="entry name" value="Disintegrin and metalloproteinase domain-containing protein 22"/>
    <property type="match status" value="1"/>
</dbReference>
<evidence type="ECO:0000259" key="9">
    <source>
        <dbReference type="PROSITE" id="PS50215"/>
    </source>
</evidence>
<keyword evidence="4" id="KW-0862">Zinc</keyword>
<dbReference type="EMBL" id="KB320699">
    <property type="protein sequence ID" value="ELW65206.1"/>
    <property type="molecule type" value="Genomic_DNA"/>
</dbReference>
<feature type="domain" description="Peptidase M12B" evidence="9">
    <location>
        <begin position="207"/>
        <end position="392"/>
    </location>
</feature>
<dbReference type="InterPro" id="IPR036436">
    <property type="entry name" value="Disintegrin_dom_sf"/>
</dbReference>
<sequence length="744" mass="83482">MAQGEALGCEHTALLLLWLGACLCLCGWPQIGNCQHHSPPEVVIPVRVSGRGRVMKSPGWVSYSLHFGGQRHVIHMKLKKFLVSSSLSLFTYTDQGALVEDHPFVRDDCYYYGYVEGDPESQVAINNCLGGFQGTFQTDDTNYEIKPKSFSTTFEHLVYKVVDEESELPSMQCGLTDEEIERQLKYLETDNSTLMQSDYKGWWLHQRSVVKVIVLDHEAYLYSERNVTVLQNQMLIISHMANTYLIPVGIDMILAAVEIWTTADPFELTSSMTASVKKFAAWKKIGLYPRIPHDVAYLIAKRPFVSVFGLSFLSTLCHATYSCGIIRFSAEDKAKVATYVVHELGHLIGLKHDDSYCVCGDRGCLMGRRGPVTAKFSNCSYGYYIQMIPKWRCVYRLEYTGPIFSISRCGNAVIEQEEECDCGSLLKCREDPCCMENCTLVPGAACAFGLCCQDCQFAPAGEVCRESSSECDLPEWCNGTSHQCPEDVYVQAGVLCTGGGSCYEKRCNDREEQCRQIFGKVAKSANQACYSAMNMLGNRFGNCGLKDSKYITCTLRNALCGRLQCENAMEIPLLKDHSTVHWTRFNGVECWGTDYHYGMTIPDVGEIRDGTACGPGRICMQKQCVRKTTLNLSDCVPEVCNMRGVCNNKQHCHCSHMWNPPFCQMEGHGGSVDSGPPPPRKQQSKQRAKSSLLPFLWIPLLVLLCCCLICLLLMWKKQKEEEKPKEEQKTDQVPPETKKEPAPM</sequence>
<evidence type="ECO:0000259" key="8">
    <source>
        <dbReference type="PROSITE" id="PS50214"/>
    </source>
</evidence>
<dbReference type="SMART" id="SM00050">
    <property type="entry name" value="DISIN"/>
    <property type="match status" value="1"/>
</dbReference>
<dbReference type="PRINTS" id="PR00289">
    <property type="entry name" value="DISINTEGRIN"/>
</dbReference>
<feature type="region of interest" description="Disordered" evidence="5">
    <location>
        <begin position="720"/>
        <end position="744"/>
    </location>
</feature>
<dbReference type="SMART" id="SM00608">
    <property type="entry name" value="ACR"/>
    <property type="match status" value="1"/>
</dbReference>
<dbReference type="PANTHER" id="PTHR11905">
    <property type="entry name" value="ADAM A DISINTEGRIN AND METALLOPROTEASE DOMAIN"/>
    <property type="match status" value="1"/>
</dbReference>
<evidence type="ECO:0000256" key="2">
    <source>
        <dbReference type="ARBA" id="ARBA00023157"/>
    </source>
</evidence>
<proteinExistence type="predicted"/>
<feature type="chain" id="PRO_5004000109" evidence="7">
    <location>
        <begin position="35"/>
        <end position="744"/>
    </location>
</feature>
<evidence type="ECO:0000256" key="6">
    <source>
        <dbReference type="SAM" id="Phobius"/>
    </source>
</evidence>
<feature type="binding site" evidence="4">
    <location>
        <position position="342"/>
    </location>
    <ligand>
        <name>Zn(2+)</name>
        <dbReference type="ChEBI" id="CHEBI:29105"/>
        <note>catalytic</note>
    </ligand>
</feature>
<keyword evidence="4" id="KW-0479">Metal-binding</keyword>
<dbReference type="InParanoid" id="L9KR02"/>
<dbReference type="PROSITE" id="PS50215">
    <property type="entry name" value="ADAM_MEPRO"/>
    <property type="match status" value="1"/>
</dbReference>
<protein>
    <submittedName>
        <fullName evidence="10">Disintegrin and metalloproteinase domain-containing protein 20</fullName>
    </submittedName>
</protein>
<dbReference type="InterPro" id="IPR018358">
    <property type="entry name" value="Disintegrin_CS"/>
</dbReference>
<dbReference type="GO" id="GO:0046872">
    <property type="term" value="F:metal ion binding"/>
    <property type="evidence" value="ECO:0007669"/>
    <property type="project" value="UniProtKB-KW"/>
</dbReference>
<keyword evidence="6" id="KW-0812">Transmembrane</keyword>
<dbReference type="PROSITE" id="PS00427">
    <property type="entry name" value="DISINTEGRIN_1"/>
    <property type="match status" value="1"/>
</dbReference>
<feature type="disulfide bond" evidence="4">
    <location>
        <begin position="359"/>
        <end position="364"/>
    </location>
</feature>
<evidence type="ECO:0000313" key="10">
    <source>
        <dbReference type="EMBL" id="ELW65206.1"/>
    </source>
</evidence>
<dbReference type="InterPro" id="IPR024079">
    <property type="entry name" value="MetalloPept_cat_dom_sf"/>
</dbReference>
<dbReference type="FunCoup" id="L9KR02">
    <property type="interactions" value="8"/>
</dbReference>
<dbReference type="GO" id="GO:0004222">
    <property type="term" value="F:metalloendopeptidase activity"/>
    <property type="evidence" value="ECO:0007669"/>
    <property type="project" value="InterPro"/>
</dbReference>
<feature type="active site" evidence="4">
    <location>
        <position position="343"/>
    </location>
</feature>
<dbReference type="Pfam" id="PF00200">
    <property type="entry name" value="Disintegrin"/>
    <property type="match status" value="1"/>
</dbReference>
<dbReference type="Gene3D" id="4.10.70.10">
    <property type="entry name" value="Disintegrin domain"/>
    <property type="match status" value="1"/>
</dbReference>
<dbReference type="eggNOG" id="KOG3607">
    <property type="taxonomic scope" value="Eukaryota"/>
</dbReference>
<dbReference type="InterPro" id="IPR006586">
    <property type="entry name" value="ADAM_Cys-rich"/>
</dbReference>
<dbReference type="PROSITE" id="PS50214">
    <property type="entry name" value="DISINTEGRIN_2"/>
    <property type="match status" value="1"/>
</dbReference>
<dbReference type="Pfam" id="PF01421">
    <property type="entry name" value="Reprolysin"/>
    <property type="match status" value="1"/>
</dbReference>
<dbReference type="GO" id="GO:0006508">
    <property type="term" value="P:proteolysis"/>
    <property type="evidence" value="ECO:0007669"/>
    <property type="project" value="InterPro"/>
</dbReference>
<feature type="disulfide bond" evidence="3">
    <location>
        <begin position="464"/>
        <end position="484"/>
    </location>
</feature>
<accession>L9KR02</accession>
<dbReference type="InterPro" id="IPR001762">
    <property type="entry name" value="Disintegrin_dom"/>
</dbReference>
<organism evidence="10 11">
    <name type="scientific">Tupaia chinensis</name>
    <name type="common">Chinese tree shrew</name>
    <name type="synonym">Tupaia belangeri chinensis</name>
    <dbReference type="NCBI Taxonomy" id="246437"/>
    <lineage>
        <taxon>Eukaryota</taxon>
        <taxon>Metazoa</taxon>
        <taxon>Chordata</taxon>
        <taxon>Craniata</taxon>
        <taxon>Vertebrata</taxon>
        <taxon>Euteleostomi</taxon>
        <taxon>Mammalia</taxon>
        <taxon>Eutheria</taxon>
        <taxon>Euarchontoglires</taxon>
        <taxon>Scandentia</taxon>
        <taxon>Tupaiidae</taxon>
        <taxon>Tupaia</taxon>
    </lineage>
</organism>
<dbReference type="InterPro" id="IPR002870">
    <property type="entry name" value="Peptidase_M12B_N"/>
</dbReference>
<keyword evidence="6" id="KW-1133">Transmembrane helix</keyword>
<evidence type="ECO:0000313" key="11">
    <source>
        <dbReference type="Proteomes" id="UP000011518"/>
    </source>
</evidence>
<dbReference type="CDD" id="cd04269">
    <property type="entry name" value="ZnMc_adamalysin_II_like"/>
    <property type="match status" value="1"/>
</dbReference>
<dbReference type="InterPro" id="IPR001590">
    <property type="entry name" value="Peptidase_M12B"/>
</dbReference>
<dbReference type="GO" id="GO:1990913">
    <property type="term" value="C:sperm head plasma membrane"/>
    <property type="evidence" value="ECO:0007669"/>
    <property type="project" value="TreeGrafter"/>
</dbReference>
<dbReference type="Proteomes" id="UP000011518">
    <property type="component" value="Unassembled WGS sequence"/>
</dbReference>
<dbReference type="GO" id="GO:0007229">
    <property type="term" value="P:integrin-mediated signaling pathway"/>
    <property type="evidence" value="ECO:0007669"/>
    <property type="project" value="UniProtKB-KW"/>
</dbReference>
<keyword evidence="11" id="KW-1185">Reference proteome</keyword>
<evidence type="ECO:0000256" key="3">
    <source>
        <dbReference type="PROSITE-ProRule" id="PRU00068"/>
    </source>
</evidence>
<dbReference type="AlphaFoldDB" id="L9KR02"/>
<keyword evidence="10" id="KW-0401">Integrin</keyword>
<reference evidence="11" key="1">
    <citation type="submission" date="2012-07" db="EMBL/GenBank/DDBJ databases">
        <title>Genome of the Chinese tree shrew, a rising model animal genetically related to primates.</title>
        <authorList>
            <person name="Zhang G."/>
            <person name="Fan Y."/>
            <person name="Yao Y."/>
            <person name="Huang Z."/>
        </authorList>
    </citation>
    <scope>NUCLEOTIDE SEQUENCE [LARGE SCALE GENOMIC DNA]</scope>
</reference>
<evidence type="ECO:0000256" key="4">
    <source>
        <dbReference type="PROSITE-ProRule" id="PRU00276"/>
    </source>
</evidence>
<dbReference type="InterPro" id="IPR034027">
    <property type="entry name" value="Reprolysin_adamalysin"/>
</dbReference>
<dbReference type="GO" id="GO:0008584">
    <property type="term" value="P:male gonad development"/>
    <property type="evidence" value="ECO:0007669"/>
    <property type="project" value="TreeGrafter"/>
</dbReference>
<evidence type="ECO:0000256" key="7">
    <source>
        <dbReference type="SAM" id="SignalP"/>
    </source>
</evidence>
<comment type="subcellular location">
    <subcellularLocation>
        <location evidence="1">Membrane</location>
        <topology evidence="1">Single-pass membrane protein</topology>
    </subcellularLocation>
</comment>
<reference evidence="11" key="2">
    <citation type="journal article" date="2013" name="Nat. Commun.">
        <title>Genome of the Chinese tree shrew.</title>
        <authorList>
            <person name="Fan Y."/>
            <person name="Huang Z.Y."/>
            <person name="Cao C.C."/>
            <person name="Chen C.S."/>
            <person name="Chen Y.X."/>
            <person name="Fan D.D."/>
            <person name="He J."/>
            <person name="Hou H.L."/>
            <person name="Hu L."/>
            <person name="Hu X.T."/>
            <person name="Jiang X.T."/>
            <person name="Lai R."/>
            <person name="Lang Y.S."/>
            <person name="Liang B."/>
            <person name="Liao S.G."/>
            <person name="Mu D."/>
            <person name="Ma Y.Y."/>
            <person name="Niu Y.Y."/>
            <person name="Sun X.Q."/>
            <person name="Xia J.Q."/>
            <person name="Xiao J."/>
            <person name="Xiong Z.Q."/>
            <person name="Xu L."/>
            <person name="Yang L."/>
            <person name="Zhang Y."/>
            <person name="Zhao W."/>
            <person name="Zhao X.D."/>
            <person name="Zheng Y.T."/>
            <person name="Zhou J.M."/>
            <person name="Zhu Y.B."/>
            <person name="Zhang G.J."/>
            <person name="Wang J."/>
            <person name="Yao Y.G."/>
        </authorList>
    </citation>
    <scope>NUCLEOTIDE SEQUENCE [LARGE SCALE GENOMIC DNA]</scope>
</reference>
<name>L9KR02_TUPCH</name>
<dbReference type="KEGG" id="tup:102483227"/>
<dbReference type="GO" id="GO:0009897">
    <property type="term" value="C:external side of plasma membrane"/>
    <property type="evidence" value="ECO:0007669"/>
    <property type="project" value="TreeGrafter"/>
</dbReference>
<dbReference type="Gene3D" id="3.40.390.10">
    <property type="entry name" value="Collagenase (Catalytic Domain)"/>
    <property type="match status" value="1"/>
</dbReference>
<evidence type="ECO:0000256" key="1">
    <source>
        <dbReference type="ARBA" id="ARBA00004167"/>
    </source>
</evidence>
<dbReference type="Pfam" id="PF01562">
    <property type="entry name" value="Pep_M12B_propep"/>
    <property type="match status" value="1"/>
</dbReference>
<feature type="binding site" evidence="4">
    <location>
        <position position="346"/>
    </location>
    <ligand>
        <name>Zn(2+)</name>
        <dbReference type="ChEBI" id="CHEBI:29105"/>
        <note>catalytic</note>
    </ligand>
</feature>
<evidence type="ECO:0000256" key="5">
    <source>
        <dbReference type="SAM" id="MobiDB-lite"/>
    </source>
</evidence>
<dbReference type="PANTHER" id="PTHR11905:SF232">
    <property type="entry name" value="DISINTEGRIN AND METALLOPROTEINASE DOMAIN-CONTAINING PROTEIN 20"/>
    <property type="match status" value="1"/>
</dbReference>
<feature type="binding site" evidence="4">
    <location>
        <position position="352"/>
    </location>
    <ligand>
        <name>Zn(2+)</name>
        <dbReference type="ChEBI" id="CHEBI:29105"/>
        <note>catalytic</note>
    </ligand>
</feature>